<proteinExistence type="predicted"/>
<gene>
    <name evidence="2" type="ORF">SAMN04488116_0197</name>
</gene>
<keyword evidence="2" id="KW-0413">Isomerase</keyword>
<dbReference type="SUPFAM" id="SSF54427">
    <property type="entry name" value="NTF2-like"/>
    <property type="match status" value="1"/>
</dbReference>
<dbReference type="AlphaFoldDB" id="A0A1M5HU24"/>
<dbReference type="EMBL" id="FQWL01000001">
    <property type="protein sequence ID" value="SHG19415.1"/>
    <property type="molecule type" value="Genomic_DNA"/>
</dbReference>
<dbReference type="InterPro" id="IPR037401">
    <property type="entry name" value="SnoaL-like"/>
</dbReference>
<protein>
    <submittedName>
        <fullName evidence="2">Ketosteroid isomerase-related protein</fullName>
    </submittedName>
</protein>
<keyword evidence="3" id="KW-1185">Reference proteome</keyword>
<dbReference type="Proteomes" id="UP000184532">
    <property type="component" value="Unassembled WGS sequence"/>
</dbReference>
<sequence>MTLSPFKELAVRYLQKYAEKDLGAIKGMFADDIVLRDWKIRVEGKNIALKETQKNFDAADSLVIEILSTYEDENTVAAELKIIVNESEELYVVDVITFNNSGKIASIRAYLGRGDN</sequence>
<reference evidence="3" key="1">
    <citation type="submission" date="2016-11" db="EMBL/GenBank/DDBJ databases">
        <authorList>
            <person name="Varghese N."/>
            <person name="Submissions S."/>
        </authorList>
    </citation>
    <scope>NUCLEOTIDE SEQUENCE [LARGE SCALE GENOMIC DNA]</scope>
    <source>
        <strain evidence="3">DSM 22638</strain>
    </source>
</reference>
<feature type="domain" description="SnoaL-like" evidence="1">
    <location>
        <begin position="11"/>
        <end position="106"/>
    </location>
</feature>
<organism evidence="2 3">
    <name type="scientific">Flagellimonas flava</name>
    <dbReference type="NCBI Taxonomy" id="570519"/>
    <lineage>
        <taxon>Bacteria</taxon>
        <taxon>Pseudomonadati</taxon>
        <taxon>Bacteroidota</taxon>
        <taxon>Flavobacteriia</taxon>
        <taxon>Flavobacteriales</taxon>
        <taxon>Flavobacteriaceae</taxon>
        <taxon>Flagellimonas</taxon>
    </lineage>
</organism>
<dbReference type="Gene3D" id="3.10.450.50">
    <property type="match status" value="1"/>
</dbReference>
<dbReference type="GO" id="GO:0016853">
    <property type="term" value="F:isomerase activity"/>
    <property type="evidence" value="ECO:0007669"/>
    <property type="project" value="UniProtKB-KW"/>
</dbReference>
<evidence type="ECO:0000259" key="1">
    <source>
        <dbReference type="Pfam" id="PF12680"/>
    </source>
</evidence>
<accession>A0A1M5HU24</accession>
<dbReference type="RefSeq" id="WP_073176051.1">
    <property type="nucleotide sequence ID" value="NZ_FQWL01000001.1"/>
</dbReference>
<dbReference type="InterPro" id="IPR032710">
    <property type="entry name" value="NTF2-like_dom_sf"/>
</dbReference>
<evidence type="ECO:0000313" key="3">
    <source>
        <dbReference type="Proteomes" id="UP000184532"/>
    </source>
</evidence>
<evidence type="ECO:0000313" key="2">
    <source>
        <dbReference type="EMBL" id="SHG19415.1"/>
    </source>
</evidence>
<dbReference type="Pfam" id="PF12680">
    <property type="entry name" value="SnoaL_2"/>
    <property type="match status" value="1"/>
</dbReference>
<dbReference type="OrthoDB" id="459617at2"/>
<name>A0A1M5HU24_9FLAO</name>